<dbReference type="EMBL" id="CM042017">
    <property type="protein sequence ID" value="KAI3690075.1"/>
    <property type="molecule type" value="Genomic_DNA"/>
</dbReference>
<reference evidence="2" key="1">
    <citation type="journal article" date="2022" name="Mol. Ecol. Resour.">
        <title>The genomes of chicory, endive, great burdock and yacon provide insights into Asteraceae palaeo-polyploidization history and plant inulin production.</title>
        <authorList>
            <person name="Fan W."/>
            <person name="Wang S."/>
            <person name="Wang H."/>
            <person name="Wang A."/>
            <person name="Jiang F."/>
            <person name="Liu H."/>
            <person name="Zhao H."/>
            <person name="Xu D."/>
            <person name="Zhang Y."/>
        </authorList>
    </citation>
    <scope>NUCLEOTIDE SEQUENCE [LARGE SCALE GENOMIC DNA]</scope>
    <source>
        <strain evidence="2">cv. Punajuju</strain>
    </source>
</reference>
<accession>A0ACB8YYG1</accession>
<name>A0ACB8YYG1_CICIN</name>
<gene>
    <name evidence="1" type="ORF">L2E82_48050</name>
</gene>
<comment type="caution">
    <text evidence="1">The sequence shown here is derived from an EMBL/GenBank/DDBJ whole genome shotgun (WGS) entry which is preliminary data.</text>
</comment>
<dbReference type="Proteomes" id="UP001055811">
    <property type="component" value="Linkage Group LG09"/>
</dbReference>
<evidence type="ECO:0000313" key="1">
    <source>
        <dbReference type="EMBL" id="KAI3690075.1"/>
    </source>
</evidence>
<evidence type="ECO:0000313" key="2">
    <source>
        <dbReference type="Proteomes" id="UP001055811"/>
    </source>
</evidence>
<reference evidence="1 2" key="2">
    <citation type="journal article" date="2022" name="Mol. Ecol. Resour.">
        <title>The genomes of chicory, endive, great burdock and yacon provide insights into Asteraceae paleo-polyploidization history and plant inulin production.</title>
        <authorList>
            <person name="Fan W."/>
            <person name="Wang S."/>
            <person name="Wang H."/>
            <person name="Wang A."/>
            <person name="Jiang F."/>
            <person name="Liu H."/>
            <person name="Zhao H."/>
            <person name="Xu D."/>
            <person name="Zhang Y."/>
        </authorList>
    </citation>
    <scope>NUCLEOTIDE SEQUENCE [LARGE SCALE GENOMIC DNA]</scope>
    <source>
        <strain evidence="2">cv. Punajuju</strain>
        <tissue evidence="1">Leaves</tissue>
    </source>
</reference>
<protein>
    <submittedName>
        <fullName evidence="1">Uncharacterized protein</fullName>
    </submittedName>
</protein>
<proteinExistence type="predicted"/>
<keyword evidence="2" id="KW-1185">Reference proteome</keyword>
<sequence>MTALGRRHSEEIQRYLDQLQFHRKNNMVLRKVNSKLVNDMTKIMDLPIDTVNRMNNFIVVVGDFLHKPTLDLRVEVMSKSMQQSFLKVYEKLDCLIISQQRCRDEVKPSKAKGGYKPKIATPSSETTKTVYEENPDQGGQNQESKFLQILVYCLLFFLKTSSPQQTPFVPSKTKGKRK</sequence>
<organism evidence="1 2">
    <name type="scientific">Cichorium intybus</name>
    <name type="common">Chicory</name>
    <dbReference type="NCBI Taxonomy" id="13427"/>
    <lineage>
        <taxon>Eukaryota</taxon>
        <taxon>Viridiplantae</taxon>
        <taxon>Streptophyta</taxon>
        <taxon>Embryophyta</taxon>
        <taxon>Tracheophyta</taxon>
        <taxon>Spermatophyta</taxon>
        <taxon>Magnoliopsida</taxon>
        <taxon>eudicotyledons</taxon>
        <taxon>Gunneridae</taxon>
        <taxon>Pentapetalae</taxon>
        <taxon>asterids</taxon>
        <taxon>campanulids</taxon>
        <taxon>Asterales</taxon>
        <taxon>Asteraceae</taxon>
        <taxon>Cichorioideae</taxon>
        <taxon>Cichorieae</taxon>
        <taxon>Cichoriinae</taxon>
        <taxon>Cichorium</taxon>
    </lineage>
</organism>